<feature type="transmembrane region" description="Helical" evidence="1">
    <location>
        <begin position="6"/>
        <end position="27"/>
    </location>
</feature>
<comment type="caution">
    <text evidence="2">The sequence shown here is derived from an EMBL/GenBank/DDBJ whole genome shotgun (WGS) entry which is preliminary data.</text>
</comment>
<dbReference type="RefSeq" id="WP_377583739.1">
    <property type="nucleotide sequence ID" value="NZ_JBHTKA010000008.1"/>
</dbReference>
<dbReference type="EMBL" id="JBHTKA010000008">
    <property type="protein sequence ID" value="MFD1002521.1"/>
    <property type="molecule type" value="Genomic_DNA"/>
</dbReference>
<keyword evidence="1" id="KW-0472">Membrane</keyword>
<protein>
    <recommendedName>
        <fullName evidence="4">Integral membrane protein</fullName>
    </recommendedName>
</protein>
<gene>
    <name evidence="2" type="ORF">ACFQ21_24565</name>
</gene>
<sequence length="120" mass="13938">MNYTVITYSIYLPITIFLTMWVARTLFKNGRVFLVEIFHQDNTLADSVNKLLLVGFYLVNIGYAVYTLKIWDSIDDIQSMIEVLSEKIGWIILVLGGMHFFNLFILFSLRRKAHAEKVIA</sequence>
<evidence type="ECO:0000256" key="1">
    <source>
        <dbReference type="SAM" id="Phobius"/>
    </source>
</evidence>
<reference evidence="3" key="1">
    <citation type="journal article" date="2019" name="Int. J. Syst. Evol. Microbiol.">
        <title>The Global Catalogue of Microorganisms (GCM) 10K type strain sequencing project: providing services to taxonomists for standard genome sequencing and annotation.</title>
        <authorList>
            <consortium name="The Broad Institute Genomics Platform"/>
            <consortium name="The Broad Institute Genome Sequencing Center for Infectious Disease"/>
            <person name="Wu L."/>
            <person name="Ma J."/>
        </authorList>
    </citation>
    <scope>NUCLEOTIDE SEQUENCE [LARGE SCALE GENOMIC DNA]</scope>
    <source>
        <strain evidence="3">CCUG 58938</strain>
    </source>
</reference>
<keyword evidence="1" id="KW-0812">Transmembrane</keyword>
<feature type="transmembrane region" description="Helical" evidence="1">
    <location>
        <begin position="48"/>
        <end position="68"/>
    </location>
</feature>
<organism evidence="2 3">
    <name type="scientific">Ohtaekwangia kribbensis</name>
    <dbReference type="NCBI Taxonomy" id="688913"/>
    <lineage>
        <taxon>Bacteria</taxon>
        <taxon>Pseudomonadati</taxon>
        <taxon>Bacteroidota</taxon>
        <taxon>Cytophagia</taxon>
        <taxon>Cytophagales</taxon>
        <taxon>Fulvivirgaceae</taxon>
        <taxon>Ohtaekwangia</taxon>
    </lineage>
</organism>
<name>A0ABW3KAP2_9BACT</name>
<evidence type="ECO:0000313" key="3">
    <source>
        <dbReference type="Proteomes" id="UP001597112"/>
    </source>
</evidence>
<proteinExistence type="predicted"/>
<dbReference type="Proteomes" id="UP001597112">
    <property type="component" value="Unassembled WGS sequence"/>
</dbReference>
<keyword evidence="1" id="KW-1133">Transmembrane helix</keyword>
<evidence type="ECO:0008006" key="4">
    <source>
        <dbReference type="Google" id="ProtNLM"/>
    </source>
</evidence>
<accession>A0ABW3KAP2</accession>
<evidence type="ECO:0000313" key="2">
    <source>
        <dbReference type="EMBL" id="MFD1002521.1"/>
    </source>
</evidence>
<feature type="transmembrane region" description="Helical" evidence="1">
    <location>
        <begin position="88"/>
        <end position="109"/>
    </location>
</feature>
<keyword evidence="3" id="KW-1185">Reference proteome</keyword>